<feature type="transmembrane region" description="Helical" evidence="1">
    <location>
        <begin position="433"/>
        <end position="454"/>
    </location>
</feature>
<evidence type="ECO:0000313" key="3">
    <source>
        <dbReference type="Proteomes" id="UP000217076"/>
    </source>
</evidence>
<proteinExistence type="predicted"/>
<keyword evidence="3" id="KW-1185">Reference proteome</keyword>
<feature type="transmembrane region" description="Helical" evidence="1">
    <location>
        <begin position="44"/>
        <end position="62"/>
    </location>
</feature>
<feature type="transmembrane region" description="Helical" evidence="1">
    <location>
        <begin position="312"/>
        <end position="339"/>
    </location>
</feature>
<name>A0A1G7VDJ9_9PROT</name>
<keyword evidence="1" id="KW-0472">Membrane</keyword>
<reference evidence="3" key="1">
    <citation type="submission" date="2016-10" db="EMBL/GenBank/DDBJ databases">
        <authorList>
            <person name="Varghese N."/>
            <person name="Submissions S."/>
        </authorList>
    </citation>
    <scope>NUCLEOTIDE SEQUENCE [LARGE SCALE GENOMIC DNA]</scope>
    <source>
        <strain evidence="3">930I</strain>
    </source>
</reference>
<sequence>MNPELIRNWRLELSPARLALMLVGVVAIALLVVADETPHDAADGLHGWFRVLFYLTAGVWGTRRAAAAITEEVAQGTWDAQRMSAMGPWTLTWGKLFGATAQAWVVGLVCLGLSLAGPALFDPSLLSRHEQVHTAAFDLLLVFGGQAVALASALALLALDRARHAQGATLAQTIALAVGANAFTAAIALAERDTPLNWWGLPLSGSQLALLGLALFALSGVLVAWRLMRQELSHFDLPGSLPWGWLGMSGLGMAYAAGLAGGIDDPTFRHSVGLAAAYGVAAAATYVAILFEPKDPLRLKALNLRWREGKRAETLALLPGWAVTLPLAALCAIALALVGEGLAHELGRQMFDDDSLEQVLRALIQMPLLGLLFILRDLLVAHLVFTRWAGRRPRRAPLMTLTVLLIAYLLLPAILLGLGWQAPRPFLVPALDLGWGIAVGAPLLEIALLAILVWRPWRRPPPRKGQA</sequence>
<dbReference type="AlphaFoldDB" id="A0A1G7VDJ9"/>
<dbReference type="STRING" id="83401.SAMN05421742_101603"/>
<feature type="transmembrane region" description="Helical" evidence="1">
    <location>
        <begin position="359"/>
        <end position="385"/>
    </location>
</feature>
<evidence type="ECO:0000256" key="1">
    <source>
        <dbReference type="SAM" id="Phobius"/>
    </source>
</evidence>
<dbReference type="Proteomes" id="UP000217076">
    <property type="component" value="Unassembled WGS sequence"/>
</dbReference>
<feature type="transmembrane region" description="Helical" evidence="1">
    <location>
        <begin position="96"/>
        <end position="116"/>
    </location>
</feature>
<feature type="transmembrane region" description="Helical" evidence="1">
    <location>
        <begin position="170"/>
        <end position="189"/>
    </location>
</feature>
<feature type="transmembrane region" description="Helical" evidence="1">
    <location>
        <begin position="209"/>
        <end position="228"/>
    </location>
</feature>
<keyword evidence="1" id="KW-0812">Transmembrane</keyword>
<dbReference type="EMBL" id="FNCV01000001">
    <property type="protein sequence ID" value="SDG57020.1"/>
    <property type="molecule type" value="Genomic_DNA"/>
</dbReference>
<dbReference type="RefSeq" id="WP_092615128.1">
    <property type="nucleotide sequence ID" value="NZ_FNCV01000001.1"/>
</dbReference>
<accession>A0A1G7VDJ9</accession>
<gene>
    <name evidence="2" type="ORF">SAMN05421742_101603</name>
</gene>
<feature type="transmembrane region" description="Helical" evidence="1">
    <location>
        <begin position="240"/>
        <end position="260"/>
    </location>
</feature>
<dbReference type="OrthoDB" id="7328287at2"/>
<organism evidence="2 3">
    <name type="scientific">Roseospirillum parvum</name>
    <dbReference type="NCBI Taxonomy" id="83401"/>
    <lineage>
        <taxon>Bacteria</taxon>
        <taxon>Pseudomonadati</taxon>
        <taxon>Pseudomonadota</taxon>
        <taxon>Alphaproteobacteria</taxon>
        <taxon>Rhodospirillales</taxon>
        <taxon>Rhodospirillaceae</taxon>
        <taxon>Roseospirillum</taxon>
    </lineage>
</organism>
<feature type="transmembrane region" description="Helical" evidence="1">
    <location>
        <begin position="272"/>
        <end position="291"/>
    </location>
</feature>
<protein>
    <submittedName>
        <fullName evidence="2">Uncharacterized protein</fullName>
    </submittedName>
</protein>
<feature type="transmembrane region" description="Helical" evidence="1">
    <location>
        <begin position="136"/>
        <end position="158"/>
    </location>
</feature>
<feature type="transmembrane region" description="Helical" evidence="1">
    <location>
        <begin position="397"/>
        <end position="421"/>
    </location>
</feature>
<evidence type="ECO:0000313" key="2">
    <source>
        <dbReference type="EMBL" id="SDG57020.1"/>
    </source>
</evidence>
<keyword evidence="1" id="KW-1133">Transmembrane helix</keyword>